<dbReference type="PATRIC" id="fig|1453497.3.peg.929"/>
<evidence type="ECO:0000256" key="1">
    <source>
        <dbReference type="SAM" id="Phobius"/>
    </source>
</evidence>
<evidence type="ECO:0000313" key="3">
    <source>
        <dbReference type="Proteomes" id="UP000077339"/>
    </source>
</evidence>
<reference evidence="2 3" key="1">
    <citation type="submission" date="2014-02" db="EMBL/GenBank/DDBJ databases">
        <title>Kosmotoga genome sequencing.</title>
        <authorList>
            <person name="Pollo S.M."/>
            <person name="Charchuk R."/>
            <person name="Nesbo C.L."/>
        </authorList>
    </citation>
    <scope>NUCLEOTIDE SEQUENCE [LARGE SCALE GENOMIC DNA]</scope>
    <source>
        <strain evidence="2 3">S304</strain>
    </source>
</reference>
<feature type="transmembrane region" description="Helical" evidence="1">
    <location>
        <begin position="377"/>
        <end position="398"/>
    </location>
</feature>
<dbReference type="AlphaFoldDB" id="A0A176JXG0"/>
<keyword evidence="3" id="KW-1185">Reference proteome</keyword>
<dbReference type="SUPFAM" id="SSF103473">
    <property type="entry name" value="MFS general substrate transporter"/>
    <property type="match status" value="1"/>
</dbReference>
<dbReference type="RefSeq" id="WP_068348711.1">
    <property type="nucleotide sequence ID" value="NZ_JFHK01000023.1"/>
</dbReference>
<feature type="transmembrane region" description="Helical" evidence="1">
    <location>
        <begin position="215"/>
        <end position="233"/>
    </location>
</feature>
<dbReference type="InterPro" id="IPR052528">
    <property type="entry name" value="Sugar_transport-like"/>
</dbReference>
<dbReference type="InterPro" id="IPR036259">
    <property type="entry name" value="MFS_trans_sf"/>
</dbReference>
<dbReference type="STRING" id="1453497.AT15_04675"/>
<dbReference type="InterPro" id="IPR011701">
    <property type="entry name" value="MFS"/>
</dbReference>
<keyword evidence="1" id="KW-0812">Transmembrane</keyword>
<accession>A0A176JXG0</accession>
<feature type="transmembrane region" description="Helical" evidence="1">
    <location>
        <begin position="310"/>
        <end position="331"/>
    </location>
</feature>
<dbReference type="PANTHER" id="PTHR23526:SF2">
    <property type="entry name" value="MAJOR FACILITATOR SUPERFAMILY (MFS) PROFILE DOMAIN-CONTAINING PROTEIN"/>
    <property type="match status" value="1"/>
</dbReference>
<comment type="caution">
    <text evidence="2">The sequence shown here is derived from an EMBL/GenBank/DDBJ whole genome shotgun (WGS) entry which is preliminary data.</text>
</comment>
<feature type="transmembrane region" description="Helical" evidence="1">
    <location>
        <begin position="42"/>
        <end position="61"/>
    </location>
</feature>
<feature type="transmembrane region" description="Helical" evidence="1">
    <location>
        <begin position="100"/>
        <end position="121"/>
    </location>
</feature>
<keyword evidence="1" id="KW-1133">Transmembrane helix</keyword>
<feature type="transmembrane region" description="Helical" evidence="1">
    <location>
        <begin position="168"/>
        <end position="186"/>
    </location>
</feature>
<name>A0A176JXG0_9BACT</name>
<feature type="transmembrane region" description="Helical" evidence="1">
    <location>
        <begin position="142"/>
        <end position="162"/>
    </location>
</feature>
<dbReference type="Pfam" id="PF07690">
    <property type="entry name" value="MFS_1"/>
    <property type="match status" value="1"/>
</dbReference>
<feature type="transmembrane region" description="Helical" evidence="1">
    <location>
        <begin position="338"/>
        <end position="365"/>
    </location>
</feature>
<dbReference type="EMBL" id="JFHK01000023">
    <property type="protein sequence ID" value="OAA28373.1"/>
    <property type="molecule type" value="Genomic_DNA"/>
</dbReference>
<proteinExistence type="predicted"/>
<evidence type="ECO:0000313" key="2">
    <source>
        <dbReference type="EMBL" id="OAA28373.1"/>
    </source>
</evidence>
<keyword evidence="1" id="KW-0472">Membrane</keyword>
<gene>
    <name evidence="2" type="ORF">AT15_04675</name>
</gene>
<protein>
    <submittedName>
        <fullName evidence="2">MFS transporter</fullName>
    </submittedName>
</protein>
<dbReference type="Proteomes" id="UP000077339">
    <property type="component" value="Unassembled WGS sequence"/>
</dbReference>
<sequence>MNYRKTQNLSFVEGIAYNAAFILTQGFIITGLAFQFNTTERILAIIGVIPMISQMLQIFSPRLFKISGNRKRAMLISASIARYSFIVIPLFLLLNLRNQYLLLMSLLIFGAFNSLTGNFWISIMKDIIPEERAGRFFGLRNLLISLSSMILLYFYSILIDSLGDQKGFLIVAVLGAFSSVISRFLLGKYDDPPKKTLISGNIFSKAFKDERFKKFLFFAFFWNFTIALASPFFSYHQIVNLRLSYSYLSILGFIATGVSMLFYFFWGKLADRIGHQSIAEFSVFTASLLPSMWLFMNEHTFKILLPVDSIVGGMAWSGINLTLFTLLLGIADASNVEAYFAVFSFSSGSGALLGALAGGFIASWLNLFKFELFGMPFYGIQFLFLAGGVFRGISWLLLKQVKTRKEISIPRYFFSTVSILGRRAVSRPYEYAPIIAKARESFKKRIANKKTMKVEKENQKYIL</sequence>
<dbReference type="OrthoDB" id="41938at2"/>
<dbReference type="Gene3D" id="1.20.1250.20">
    <property type="entry name" value="MFS general substrate transporter like domains"/>
    <property type="match status" value="2"/>
</dbReference>
<dbReference type="PANTHER" id="PTHR23526">
    <property type="entry name" value="INTEGRAL MEMBRANE TRANSPORT PROTEIN-RELATED"/>
    <property type="match status" value="1"/>
</dbReference>
<feature type="transmembrane region" description="Helical" evidence="1">
    <location>
        <begin position="278"/>
        <end position="295"/>
    </location>
</feature>
<feature type="transmembrane region" description="Helical" evidence="1">
    <location>
        <begin position="73"/>
        <end position="94"/>
    </location>
</feature>
<feature type="transmembrane region" description="Helical" evidence="1">
    <location>
        <begin position="15"/>
        <end position="36"/>
    </location>
</feature>
<dbReference type="GO" id="GO:0022857">
    <property type="term" value="F:transmembrane transporter activity"/>
    <property type="evidence" value="ECO:0007669"/>
    <property type="project" value="InterPro"/>
</dbReference>
<feature type="transmembrane region" description="Helical" evidence="1">
    <location>
        <begin position="245"/>
        <end position="266"/>
    </location>
</feature>
<organism evidence="2 3">
    <name type="scientific">Kosmotoga arenicorallina S304</name>
    <dbReference type="NCBI Taxonomy" id="1453497"/>
    <lineage>
        <taxon>Bacteria</taxon>
        <taxon>Thermotogati</taxon>
        <taxon>Thermotogota</taxon>
        <taxon>Thermotogae</taxon>
        <taxon>Kosmotogales</taxon>
        <taxon>Kosmotogaceae</taxon>
        <taxon>Kosmotoga</taxon>
    </lineage>
</organism>